<feature type="non-terminal residue" evidence="2">
    <location>
        <position position="1"/>
    </location>
</feature>
<protein>
    <submittedName>
        <fullName evidence="2">Uncharacterized protein</fullName>
    </submittedName>
</protein>
<organism evidence="2 3">
    <name type="scientific">Porites evermanni</name>
    <dbReference type="NCBI Taxonomy" id="104178"/>
    <lineage>
        <taxon>Eukaryota</taxon>
        <taxon>Metazoa</taxon>
        <taxon>Cnidaria</taxon>
        <taxon>Anthozoa</taxon>
        <taxon>Hexacorallia</taxon>
        <taxon>Scleractinia</taxon>
        <taxon>Fungiina</taxon>
        <taxon>Poritidae</taxon>
        <taxon>Porites</taxon>
    </lineage>
</organism>
<dbReference type="Proteomes" id="UP001159427">
    <property type="component" value="Unassembled WGS sequence"/>
</dbReference>
<dbReference type="EMBL" id="CALNXI010000212">
    <property type="protein sequence ID" value="CAH3022272.1"/>
    <property type="molecule type" value="Genomic_DNA"/>
</dbReference>
<feature type="transmembrane region" description="Helical" evidence="1">
    <location>
        <begin position="98"/>
        <end position="117"/>
    </location>
</feature>
<gene>
    <name evidence="2" type="ORF">PEVE_00014757</name>
</gene>
<keyword evidence="3" id="KW-1185">Reference proteome</keyword>
<keyword evidence="1" id="KW-1133">Transmembrane helix</keyword>
<proteinExistence type="predicted"/>
<feature type="transmembrane region" description="Helical" evidence="1">
    <location>
        <begin position="137"/>
        <end position="154"/>
    </location>
</feature>
<evidence type="ECO:0000256" key="1">
    <source>
        <dbReference type="SAM" id="Phobius"/>
    </source>
</evidence>
<reference evidence="2 3" key="1">
    <citation type="submission" date="2022-05" db="EMBL/GenBank/DDBJ databases">
        <authorList>
            <consortium name="Genoscope - CEA"/>
            <person name="William W."/>
        </authorList>
    </citation>
    <scope>NUCLEOTIDE SEQUENCE [LARGE SCALE GENOMIC DNA]</scope>
</reference>
<keyword evidence="1" id="KW-0812">Transmembrane</keyword>
<accession>A0ABN8LZU4</accession>
<name>A0ABN8LZU4_9CNID</name>
<evidence type="ECO:0000313" key="2">
    <source>
        <dbReference type="EMBL" id="CAH3022272.1"/>
    </source>
</evidence>
<evidence type="ECO:0000313" key="3">
    <source>
        <dbReference type="Proteomes" id="UP001159427"/>
    </source>
</evidence>
<comment type="caution">
    <text evidence="2">The sequence shown here is derived from an EMBL/GenBank/DDBJ whole genome shotgun (WGS) entry which is preliminary data.</text>
</comment>
<sequence length="175" mass="20143">YRLYSLTWERTLLESVTMKTFYSFLGRYETQCEPAICSEELLGVTNQAGGTVKGKYFDNWYVICTSEQTHFPTNICDHAINKKPPWGMYLLRQTTQSFLFIISLWIGFMRNGFASSTKTLRFFQPTIHPSDTTKMTSLYHFILCILINGCFRSLSSSVMTTTMLTRMVSTHEGST</sequence>
<keyword evidence="1" id="KW-0472">Membrane</keyword>